<evidence type="ECO:0000313" key="3">
    <source>
        <dbReference type="Proteomes" id="UP000031668"/>
    </source>
</evidence>
<sequence>MGKSLTVSMQVILTFFAIVATQGPVEKFGLTWEGISNIEKDQAQFIITQVSRDELCSPNDQRSFNLAKQLRMGPRTVTSMQYHERSDDFSSVASCYSQRKNSIVFNVPLERLKVAIGCTDEKLRSRDPDLKLDVAVRVWMCAEWKFQNESAGDYGAGASASYSGGQRFRYA</sequence>
<evidence type="ECO:0000313" key="2">
    <source>
        <dbReference type="EMBL" id="KII66735.1"/>
    </source>
</evidence>
<feature type="signal peptide" evidence="1">
    <location>
        <begin position="1"/>
        <end position="21"/>
    </location>
</feature>
<evidence type="ECO:0000256" key="1">
    <source>
        <dbReference type="SAM" id="SignalP"/>
    </source>
</evidence>
<organism evidence="2 3">
    <name type="scientific">Thelohanellus kitauei</name>
    <name type="common">Myxosporean</name>
    <dbReference type="NCBI Taxonomy" id="669202"/>
    <lineage>
        <taxon>Eukaryota</taxon>
        <taxon>Metazoa</taxon>
        <taxon>Cnidaria</taxon>
        <taxon>Myxozoa</taxon>
        <taxon>Myxosporea</taxon>
        <taxon>Bivalvulida</taxon>
        <taxon>Platysporina</taxon>
        <taxon>Myxobolidae</taxon>
        <taxon>Thelohanellus</taxon>
    </lineage>
</organism>
<keyword evidence="3" id="KW-1185">Reference proteome</keyword>
<accession>A0A0C2MQZ9</accession>
<feature type="chain" id="PRO_5002152480" evidence="1">
    <location>
        <begin position="22"/>
        <end position="171"/>
    </location>
</feature>
<dbReference type="AlphaFoldDB" id="A0A0C2MQZ9"/>
<dbReference type="Proteomes" id="UP000031668">
    <property type="component" value="Unassembled WGS sequence"/>
</dbReference>
<dbReference type="EMBL" id="JWZT01003455">
    <property type="protein sequence ID" value="KII66735.1"/>
    <property type="molecule type" value="Genomic_DNA"/>
</dbReference>
<name>A0A0C2MQZ9_THEKT</name>
<gene>
    <name evidence="2" type="ORF">RF11_09326</name>
</gene>
<reference evidence="2 3" key="1">
    <citation type="journal article" date="2014" name="Genome Biol. Evol.">
        <title>The genome of the myxosporean Thelohanellus kitauei shows adaptations to nutrient acquisition within its fish host.</title>
        <authorList>
            <person name="Yang Y."/>
            <person name="Xiong J."/>
            <person name="Zhou Z."/>
            <person name="Huo F."/>
            <person name="Miao W."/>
            <person name="Ran C."/>
            <person name="Liu Y."/>
            <person name="Zhang J."/>
            <person name="Feng J."/>
            <person name="Wang M."/>
            <person name="Wang M."/>
            <person name="Wang L."/>
            <person name="Yao B."/>
        </authorList>
    </citation>
    <scope>NUCLEOTIDE SEQUENCE [LARGE SCALE GENOMIC DNA]</scope>
    <source>
        <strain evidence="2">Wuqing</strain>
    </source>
</reference>
<protein>
    <submittedName>
        <fullName evidence="2">Uncharacterized protein</fullName>
    </submittedName>
</protein>
<keyword evidence="1" id="KW-0732">Signal</keyword>
<proteinExistence type="predicted"/>
<comment type="caution">
    <text evidence="2">The sequence shown here is derived from an EMBL/GenBank/DDBJ whole genome shotgun (WGS) entry which is preliminary data.</text>
</comment>